<dbReference type="Gene3D" id="3.10.450.50">
    <property type="match status" value="1"/>
</dbReference>
<protein>
    <submittedName>
        <fullName evidence="2">DUF5104 domain-containing protein</fullName>
    </submittedName>
</protein>
<accession>A7VUA9</accession>
<organism evidence="1 3">
    <name type="scientific">[Clostridium] leptum DSM 753</name>
    <dbReference type="NCBI Taxonomy" id="428125"/>
    <lineage>
        <taxon>Bacteria</taxon>
        <taxon>Bacillati</taxon>
        <taxon>Bacillota</taxon>
        <taxon>Clostridia</taxon>
        <taxon>Eubacteriales</taxon>
        <taxon>Oscillospiraceae</taxon>
        <taxon>Oscillospiraceae incertae sedis</taxon>
    </lineage>
</organism>
<dbReference type="Pfam" id="PF17117">
    <property type="entry name" value="DUF5104"/>
    <property type="match status" value="1"/>
</dbReference>
<dbReference type="AlphaFoldDB" id="A7VUA9"/>
<comment type="caution">
    <text evidence="1">The sequence shown here is derived from an EMBL/GenBank/DDBJ whole genome shotgun (WGS) entry which is preliminary data.</text>
</comment>
<dbReference type="PROSITE" id="PS51257">
    <property type="entry name" value="PROKAR_LIPOPROTEIN"/>
    <property type="match status" value="1"/>
</dbReference>
<dbReference type="EMBL" id="NOXF01000004">
    <property type="protein sequence ID" value="PEQ24804.1"/>
    <property type="molecule type" value="Genomic_DNA"/>
</dbReference>
<gene>
    <name evidence="2" type="ORF">CH238_07550</name>
    <name evidence="1" type="ORF">CLOLEP_02155</name>
</gene>
<dbReference type="Proteomes" id="UP000220611">
    <property type="component" value="Unassembled WGS sequence"/>
</dbReference>
<reference evidence="1 3" key="1">
    <citation type="submission" date="2007-08" db="EMBL/GenBank/DDBJ databases">
        <title>Draft genome sequence of Clostridium leptum (DSM 753).</title>
        <authorList>
            <person name="Sudarsanam P."/>
            <person name="Ley R."/>
            <person name="Guruge J."/>
            <person name="Turnbaugh P.J."/>
            <person name="Mahowald M."/>
            <person name="Liep D."/>
            <person name="Gordon J."/>
        </authorList>
    </citation>
    <scope>NUCLEOTIDE SEQUENCE [LARGE SCALE GENOMIC DNA]</scope>
    <source>
        <strain evidence="1 3">DSM 753</strain>
    </source>
</reference>
<evidence type="ECO:0000313" key="1">
    <source>
        <dbReference type="EMBL" id="EDO60559.1"/>
    </source>
</evidence>
<proteinExistence type="predicted"/>
<reference evidence="2 4" key="3">
    <citation type="submission" date="2017-07" db="EMBL/GenBank/DDBJ databases">
        <title>Prevalence of linear plasmids in Cutibacterium (Propionibacterium) acnes isolates obtained from prostatic tissue.</title>
        <authorList>
            <person name="Davidsson S."/>
            <person name="Carlsson J."/>
            <person name="Molling P."/>
            <person name="Andren O."/>
            <person name="Andersson S.-O."/>
            <person name="Brzuszkiewicz E."/>
            <person name="Poehlein A."/>
            <person name="Al-Zeer M."/>
            <person name="Brinkmann V."/>
            <person name="Scavenius C."/>
            <person name="Nazipi S."/>
            <person name="Soderquist B."/>
            <person name="Bruggemann H."/>
        </authorList>
    </citation>
    <scope>NUCLEOTIDE SEQUENCE [LARGE SCALE GENOMIC DNA]</scope>
    <source>
        <strain evidence="2 4">DSM 753</strain>
    </source>
</reference>
<keyword evidence="4" id="KW-1185">Reference proteome</keyword>
<evidence type="ECO:0000313" key="2">
    <source>
        <dbReference type="EMBL" id="PEQ24804.1"/>
    </source>
</evidence>
<sequence>MKHRKLLRSAAVLLTALVWCFSLAGCGFRYVLENDNYAKDEVQRLLTALDRGDQQGFKDLFCEDSVKKINEIDRKIDEFFRFYQGRSVSWEDLGGSSEKRMGSGRYLTFRYPCSVVTSQETYRILFYYTAYHEDEPDQVGLHSILIMTEALAQEAEIWQWPEENEIEVLYTLDDCDIP</sequence>
<name>A7VUA9_9FIRM</name>
<dbReference type="InterPro" id="IPR031344">
    <property type="entry name" value="DUF5104"/>
</dbReference>
<dbReference type="HOGENOM" id="CLU_1508091_0_0_9"/>
<dbReference type="EMBL" id="ABCB02000019">
    <property type="protein sequence ID" value="EDO60559.1"/>
    <property type="molecule type" value="Genomic_DNA"/>
</dbReference>
<evidence type="ECO:0000313" key="3">
    <source>
        <dbReference type="Proteomes" id="UP000003490"/>
    </source>
</evidence>
<evidence type="ECO:0000313" key="4">
    <source>
        <dbReference type="Proteomes" id="UP000220611"/>
    </source>
</evidence>
<dbReference type="Proteomes" id="UP000003490">
    <property type="component" value="Unassembled WGS sequence"/>
</dbReference>
<dbReference type="OrthoDB" id="2058311at2"/>
<reference evidence="1 3" key="2">
    <citation type="submission" date="2007-08" db="EMBL/GenBank/DDBJ databases">
        <authorList>
            <person name="Fulton L."/>
            <person name="Clifton S."/>
            <person name="Fulton B."/>
            <person name="Xu J."/>
            <person name="Minx P."/>
            <person name="Pepin K.H."/>
            <person name="Johnson M."/>
            <person name="Thiruvilangam P."/>
            <person name="Bhonagiri V."/>
            <person name="Nash W.E."/>
            <person name="Wang C."/>
            <person name="Mardis E.R."/>
            <person name="Wilson R.K."/>
        </authorList>
    </citation>
    <scope>NUCLEOTIDE SEQUENCE [LARGE SCALE GENOMIC DNA]</scope>
    <source>
        <strain evidence="1 3">DSM 753</strain>
    </source>
</reference>